<gene>
    <name evidence="3" type="ORF">KIL84_005241</name>
</gene>
<reference evidence="3" key="1">
    <citation type="submission" date="2021-09" db="EMBL/GenBank/DDBJ databases">
        <title>The genome of Mauremys mutica provides insights into the evolution of semi-aquatic lifestyle.</title>
        <authorList>
            <person name="Gong S."/>
            <person name="Gao Y."/>
        </authorList>
    </citation>
    <scope>NUCLEOTIDE SEQUENCE</scope>
    <source>
        <strain evidence="3">MM-2020</strain>
        <tissue evidence="3">Muscle</tissue>
    </source>
</reference>
<accession>A0A9D4B5X4</accession>
<keyword evidence="2" id="KW-0812">Transmembrane</keyword>
<evidence type="ECO:0000313" key="3">
    <source>
        <dbReference type="EMBL" id="KAH1181515.1"/>
    </source>
</evidence>
<keyword evidence="4" id="KW-1185">Reference proteome</keyword>
<organism evidence="3 4">
    <name type="scientific">Mauremys mutica</name>
    <name type="common">yellowpond turtle</name>
    <dbReference type="NCBI Taxonomy" id="74926"/>
    <lineage>
        <taxon>Eukaryota</taxon>
        <taxon>Metazoa</taxon>
        <taxon>Chordata</taxon>
        <taxon>Craniata</taxon>
        <taxon>Vertebrata</taxon>
        <taxon>Euteleostomi</taxon>
        <taxon>Archelosauria</taxon>
        <taxon>Testudinata</taxon>
        <taxon>Testudines</taxon>
        <taxon>Cryptodira</taxon>
        <taxon>Durocryptodira</taxon>
        <taxon>Testudinoidea</taxon>
        <taxon>Geoemydidae</taxon>
        <taxon>Geoemydinae</taxon>
        <taxon>Mauremys</taxon>
    </lineage>
</organism>
<dbReference type="Proteomes" id="UP000827986">
    <property type="component" value="Unassembled WGS sequence"/>
</dbReference>
<evidence type="ECO:0000313" key="4">
    <source>
        <dbReference type="Proteomes" id="UP000827986"/>
    </source>
</evidence>
<proteinExistence type="predicted"/>
<protein>
    <submittedName>
        <fullName evidence="3">Uncharacterized protein</fullName>
    </submittedName>
</protein>
<evidence type="ECO:0000256" key="2">
    <source>
        <dbReference type="SAM" id="Phobius"/>
    </source>
</evidence>
<keyword evidence="2" id="KW-0472">Membrane</keyword>
<dbReference type="AlphaFoldDB" id="A0A9D4B5X4"/>
<keyword evidence="2" id="KW-1133">Transmembrane helix</keyword>
<comment type="caution">
    <text evidence="3">The sequence shown here is derived from an EMBL/GenBank/DDBJ whole genome shotgun (WGS) entry which is preliminary data.</text>
</comment>
<dbReference type="EMBL" id="JAHDVG010000468">
    <property type="protein sequence ID" value="KAH1181515.1"/>
    <property type="molecule type" value="Genomic_DNA"/>
</dbReference>
<evidence type="ECO:0000256" key="1">
    <source>
        <dbReference type="SAM" id="MobiDB-lite"/>
    </source>
</evidence>
<feature type="region of interest" description="Disordered" evidence="1">
    <location>
        <begin position="1"/>
        <end position="47"/>
    </location>
</feature>
<feature type="transmembrane region" description="Helical" evidence="2">
    <location>
        <begin position="141"/>
        <end position="159"/>
    </location>
</feature>
<name>A0A9D4B5X4_9SAUR</name>
<sequence>MTPKIEPVQAHLLDATGPARDPQSREGGAEPWSGGWDRAPSPGRGHWRIGYQPPRNCWAASSQARAGCHPPPSLQSFHCSLSDPVPSPHSQGAPRARCALFRVQRKTWIKTAAGRASRGGVQLTPPASYGTDAHIWTADRAWLVLCMAGAIAGMVGGVWGDPIKAKQKNGQSDRRFCW</sequence>